<dbReference type="InterPro" id="IPR036241">
    <property type="entry name" value="NSFL1C_SEP_dom_sf"/>
</dbReference>
<dbReference type="Pfam" id="PF08059">
    <property type="entry name" value="SEP"/>
    <property type="match status" value="1"/>
</dbReference>
<dbReference type="Gene3D" id="3.30.420.210">
    <property type="entry name" value="SEP domain"/>
    <property type="match status" value="1"/>
</dbReference>
<dbReference type="Proteomes" id="UP000751190">
    <property type="component" value="Unassembled WGS sequence"/>
</dbReference>
<keyword evidence="5" id="KW-1185">Reference proteome</keyword>
<feature type="domain" description="SEP" evidence="3">
    <location>
        <begin position="110"/>
        <end position="175"/>
    </location>
</feature>
<dbReference type="EMBL" id="JAGTXO010000068">
    <property type="protein sequence ID" value="KAG8457534.1"/>
    <property type="molecule type" value="Genomic_DNA"/>
</dbReference>
<feature type="compositionally biased region" description="Basic and acidic residues" evidence="1">
    <location>
        <begin position="1"/>
        <end position="20"/>
    </location>
</feature>
<evidence type="ECO:0000259" key="2">
    <source>
        <dbReference type="PROSITE" id="PS50033"/>
    </source>
</evidence>
<dbReference type="GO" id="GO:0031468">
    <property type="term" value="P:nuclear membrane reassembly"/>
    <property type="evidence" value="ECO:0007669"/>
    <property type="project" value="TreeGrafter"/>
</dbReference>
<dbReference type="OrthoDB" id="25887at2759"/>
<accession>A0A8J5X724</accession>
<evidence type="ECO:0000256" key="1">
    <source>
        <dbReference type="SAM" id="MobiDB-lite"/>
    </source>
</evidence>
<dbReference type="GO" id="GO:0007030">
    <property type="term" value="P:Golgi organization"/>
    <property type="evidence" value="ECO:0007669"/>
    <property type="project" value="TreeGrafter"/>
</dbReference>
<dbReference type="OMA" id="SRCQRSC"/>
<evidence type="ECO:0000313" key="5">
    <source>
        <dbReference type="Proteomes" id="UP000751190"/>
    </source>
</evidence>
<sequence>MANIRGLRDLNEQEEEEKRQAYYAGGQGQNGGGSGQQILDPREFMRRARDELGARSLDEYNAERQQVGTPFDALGAGRSLASAPPPSAAAPPVATAAANDAADGEQPARGQAHTITFWRDGFTVDDGPLRRTADPENAQFLADINRGQVPRELEDSSGGADIDVHCIDKSTEAYVPPTASLHPFTGAGHTMRAGPGRAAGSAPARALVEPREATVDASAPTTSVQLRMADGARKVLKLNVSHTVGDLRAHVATLTPAGRPFELAIAMPRHVLADDAPTLKEAGLLNNTLVVSLL</sequence>
<dbReference type="CDD" id="cd01770">
    <property type="entry name" value="UBX_UBXN2"/>
    <property type="match status" value="1"/>
</dbReference>
<evidence type="ECO:0008006" key="6">
    <source>
        <dbReference type="Google" id="ProtNLM"/>
    </source>
</evidence>
<name>A0A8J5X724_DIALT</name>
<feature type="compositionally biased region" description="Gly residues" evidence="1">
    <location>
        <begin position="25"/>
        <end position="35"/>
    </location>
</feature>
<dbReference type="AlphaFoldDB" id="A0A8J5X724"/>
<dbReference type="InterPro" id="IPR001012">
    <property type="entry name" value="UBX_dom"/>
</dbReference>
<dbReference type="GO" id="GO:0005634">
    <property type="term" value="C:nucleus"/>
    <property type="evidence" value="ECO:0007669"/>
    <property type="project" value="TreeGrafter"/>
</dbReference>
<dbReference type="Gene3D" id="3.10.20.90">
    <property type="entry name" value="Phosphatidylinositol 3-kinase Catalytic Subunit, Chain A, domain 1"/>
    <property type="match status" value="1"/>
</dbReference>
<dbReference type="GO" id="GO:0005829">
    <property type="term" value="C:cytosol"/>
    <property type="evidence" value="ECO:0007669"/>
    <property type="project" value="TreeGrafter"/>
</dbReference>
<gene>
    <name evidence="4" type="ORF">KFE25_004170</name>
</gene>
<dbReference type="GO" id="GO:0000045">
    <property type="term" value="P:autophagosome assembly"/>
    <property type="evidence" value="ECO:0007669"/>
    <property type="project" value="TreeGrafter"/>
</dbReference>
<feature type="compositionally biased region" description="Low complexity" evidence="1">
    <location>
        <begin position="90"/>
        <end position="101"/>
    </location>
</feature>
<feature type="region of interest" description="Disordered" evidence="1">
    <location>
        <begin position="1"/>
        <end position="42"/>
    </location>
</feature>
<dbReference type="FunFam" id="3.30.420.210:FF:000002">
    <property type="entry name" value="UBX domain-containing protein 1"/>
    <property type="match status" value="1"/>
</dbReference>
<dbReference type="PROSITE" id="PS50033">
    <property type="entry name" value="UBX"/>
    <property type="match status" value="1"/>
</dbReference>
<dbReference type="SMART" id="SM00553">
    <property type="entry name" value="SEP"/>
    <property type="match status" value="1"/>
</dbReference>
<dbReference type="PANTHER" id="PTHR23333">
    <property type="entry name" value="UBX DOMAIN CONTAINING PROTEIN"/>
    <property type="match status" value="1"/>
</dbReference>
<dbReference type="SUPFAM" id="SSF102848">
    <property type="entry name" value="NSFL1 (p97 ATPase) cofactor p47, SEP domain"/>
    <property type="match status" value="1"/>
</dbReference>
<dbReference type="InterPro" id="IPR029071">
    <property type="entry name" value="Ubiquitin-like_domsf"/>
</dbReference>
<dbReference type="InterPro" id="IPR012989">
    <property type="entry name" value="SEP_domain"/>
</dbReference>
<dbReference type="PANTHER" id="PTHR23333:SF20">
    <property type="entry name" value="NSFL1 COFACTOR P47"/>
    <property type="match status" value="1"/>
</dbReference>
<dbReference type="PROSITE" id="PS51399">
    <property type="entry name" value="SEP"/>
    <property type="match status" value="1"/>
</dbReference>
<dbReference type="GO" id="GO:0043161">
    <property type="term" value="P:proteasome-mediated ubiquitin-dependent protein catabolic process"/>
    <property type="evidence" value="ECO:0007669"/>
    <property type="project" value="TreeGrafter"/>
</dbReference>
<feature type="region of interest" description="Disordered" evidence="1">
    <location>
        <begin position="74"/>
        <end position="107"/>
    </location>
</feature>
<evidence type="ECO:0000313" key="4">
    <source>
        <dbReference type="EMBL" id="KAG8457534.1"/>
    </source>
</evidence>
<feature type="domain" description="UBX" evidence="2">
    <location>
        <begin position="217"/>
        <end position="292"/>
    </location>
</feature>
<organism evidence="4 5">
    <name type="scientific">Diacronema lutheri</name>
    <name type="common">Unicellular marine alga</name>
    <name type="synonym">Monochrysis lutheri</name>
    <dbReference type="NCBI Taxonomy" id="2081491"/>
    <lineage>
        <taxon>Eukaryota</taxon>
        <taxon>Haptista</taxon>
        <taxon>Haptophyta</taxon>
        <taxon>Pavlovophyceae</taxon>
        <taxon>Pavlovales</taxon>
        <taxon>Pavlovaceae</taxon>
        <taxon>Diacronema</taxon>
    </lineage>
</organism>
<dbReference type="GO" id="GO:0043130">
    <property type="term" value="F:ubiquitin binding"/>
    <property type="evidence" value="ECO:0007669"/>
    <property type="project" value="TreeGrafter"/>
</dbReference>
<proteinExistence type="predicted"/>
<dbReference type="Pfam" id="PF00789">
    <property type="entry name" value="UBX"/>
    <property type="match status" value="1"/>
</dbReference>
<dbReference type="SUPFAM" id="SSF54236">
    <property type="entry name" value="Ubiquitin-like"/>
    <property type="match status" value="1"/>
</dbReference>
<evidence type="ECO:0000259" key="3">
    <source>
        <dbReference type="PROSITE" id="PS51399"/>
    </source>
</evidence>
<comment type="caution">
    <text evidence="4">The sequence shown here is derived from an EMBL/GenBank/DDBJ whole genome shotgun (WGS) entry which is preliminary data.</text>
</comment>
<dbReference type="SMART" id="SM00166">
    <property type="entry name" value="UBX"/>
    <property type="match status" value="1"/>
</dbReference>
<protein>
    <recommendedName>
        <fullName evidence="6">NSFL1 cofactor p47</fullName>
    </recommendedName>
</protein>
<dbReference type="GO" id="GO:0061025">
    <property type="term" value="P:membrane fusion"/>
    <property type="evidence" value="ECO:0007669"/>
    <property type="project" value="TreeGrafter"/>
</dbReference>
<reference evidence="4" key="1">
    <citation type="submission" date="2021-05" db="EMBL/GenBank/DDBJ databases">
        <title>The genome of the haptophyte Pavlova lutheri (Diacronema luteri, Pavlovales) - a model for lipid biosynthesis in eukaryotic algae.</title>
        <authorList>
            <person name="Hulatt C.J."/>
            <person name="Posewitz M.C."/>
        </authorList>
    </citation>
    <scope>NUCLEOTIDE SEQUENCE</scope>
    <source>
        <strain evidence="4">NIVA-4/92</strain>
    </source>
</reference>